<evidence type="ECO:0000313" key="3">
    <source>
        <dbReference type="Proteomes" id="UP000077381"/>
    </source>
</evidence>
<dbReference type="AlphaFoldDB" id="A0A177HLJ3"/>
<dbReference type="OrthoDB" id="3784430at2"/>
<name>A0A177HLJ3_9ACTN</name>
<dbReference type="EMBL" id="LOHS01000102">
    <property type="protein sequence ID" value="OAH11765.1"/>
    <property type="molecule type" value="Genomic_DNA"/>
</dbReference>
<sequence length="68" mass="7112">MELNSLIVSVSNGDPNPVSLNVGSFVVDKPIVTNWHTSAADAATTRTEARLSGDSPLSGPRTAEYPCP</sequence>
<protein>
    <submittedName>
        <fullName evidence="2">Uncharacterized protein</fullName>
    </submittedName>
</protein>
<feature type="region of interest" description="Disordered" evidence="1">
    <location>
        <begin position="42"/>
        <end position="68"/>
    </location>
</feature>
<organism evidence="2 3">
    <name type="scientific">Streptomyces jeddahensis</name>
    <dbReference type="NCBI Taxonomy" id="1716141"/>
    <lineage>
        <taxon>Bacteria</taxon>
        <taxon>Bacillati</taxon>
        <taxon>Actinomycetota</taxon>
        <taxon>Actinomycetes</taxon>
        <taxon>Kitasatosporales</taxon>
        <taxon>Streptomycetaceae</taxon>
        <taxon>Streptomyces</taxon>
    </lineage>
</organism>
<dbReference type="PATRIC" id="fig|1716141.3.peg.5178"/>
<gene>
    <name evidence="2" type="ORF">STSP_49340</name>
</gene>
<evidence type="ECO:0000256" key="1">
    <source>
        <dbReference type="SAM" id="MobiDB-lite"/>
    </source>
</evidence>
<dbReference type="RefSeq" id="WP_157902889.1">
    <property type="nucleotide sequence ID" value="NZ_LOHS01000102.1"/>
</dbReference>
<proteinExistence type="predicted"/>
<dbReference type="Proteomes" id="UP000077381">
    <property type="component" value="Unassembled WGS sequence"/>
</dbReference>
<comment type="caution">
    <text evidence="2">The sequence shown here is derived from an EMBL/GenBank/DDBJ whole genome shotgun (WGS) entry which is preliminary data.</text>
</comment>
<keyword evidence="3" id="KW-1185">Reference proteome</keyword>
<accession>A0A177HLJ3</accession>
<reference evidence="2 3" key="1">
    <citation type="submission" date="2015-12" db="EMBL/GenBank/DDBJ databases">
        <title>Genome sequence of Streptomyces sp. G25.</title>
        <authorList>
            <person name="Poehlein A."/>
            <person name="Roettig A."/>
            <person name="Hiessl S."/>
            <person name="Hauschild P."/>
            <person name="Schauer J."/>
            <person name="Madkour M.H."/>
            <person name="Al-Ansari A.M."/>
            <person name="Almakishah N.H."/>
            <person name="Steinbuechel A."/>
            <person name="Daniel R."/>
        </authorList>
    </citation>
    <scope>NUCLEOTIDE SEQUENCE [LARGE SCALE GENOMIC DNA]</scope>
    <source>
        <strain evidence="3">G25(2015)</strain>
    </source>
</reference>
<evidence type="ECO:0000313" key="2">
    <source>
        <dbReference type="EMBL" id="OAH11765.1"/>
    </source>
</evidence>